<evidence type="ECO:0000313" key="2">
    <source>
        <dbReference type="Proteomes" id="UP000801864"/>
    </source>
</evidence>
<protein>
    <submittedName>
        <fullName evidence="1">Uncharacterized protein</fullName>
    </submittedName>
</protein>
<sequence length="432" mass="48465">MPTTQLLSNSYTSPKLGYSVTTSPGDQCMSEMNESRVKTRQNSLIKDTILDSIEQYCHRQRLGKNDHLLHTLEKVMTQNVTIYPPEIFGGLEVNVDDFTTHRKLMFDCIDDRESLESAVHDALGQLSCSMPTEALAHMVLALGTHFLHCEGRCERLPELQYNPLLHFNAALKIKEQLLNGAFSVQSLQLLNHDFIDHEPPKPEGHSASVDWLSILCHHASLCAFILQEFYGQRVLQSQGSSYISDLEEQLRKLMQRLPSELQLVDGQMVGLNMMRPQERRVKIRIFCLYYEILLAVYAKQTSAESLAVTDLNMWPSCGDQQQTSAVKKLLEASHQFTVADLFQAVRCMPKLLILVIELHFTLGSSMSTPKKIFAMCEMFFSSSIDVLVSEGWAVGKKCKGSFANDAILSVGVEKVGIGSHFAIMAADVFAIL</sequence>
<reference evidence="1 2" key="1">
    <citation type="submission" date="2018-06" db="EMBL/GenBank/DDBJ databases">
        <title>Genome analysis of cellulolytic fungus Trichoderma lentiforme CFAM-422.</title>
        <authorList>
            <person name="Steindorff A.S."/>
            <person name="Formighieri E.F."/>
            <person name="Midorikawa G.E.O."/>
            <person name="Tamietti M.S."/>
            <person name="Ramos E.Z."/>
            <person name="Silva A.S."/>
            <person name="Bon E.P.S."/>
            <person name="Mendes T.D."/>
            <person name="Damaso M.C.T."/>
            <person name="Favaro L.C.L."/>
        </authorList>
    </citation>
    <scope>NUCLEOTIDE SEQUENCE [LARGE SCALE GENOMIC DNA]</scope>
    <source>
        <strain evidence="1 2">CFAM-422</strain>
    </source>
</reference>
<proteinExistence type="predicted"/>
<dbReference type="Proteomes" id="UP000801864">
    <property type="component" value="Unassembled WGS sequence"/>
</dbReference>
<gene>
    <name evidence="1" type="ORF">CFAM422_008930</name>
</gene>
<evidence type="ECO:0000313" key="1">
    <source>
        <dbReference type="EMBL" id="KAF3066956.1"/>
    </source>
</evidence>
<comment type="caution">
    <text evidence="1">The sequence shown here is derived from an EMBL/GenBank/DDBJ whole genome shotgun (WGS) entry which is preliminary data.</text>
</comment>
<organism evidence="1 2">
    <name type="scientific">Trichoderma lentiforme</name>
    <dbReference type="NCBI Taxonomy" id="1567552"/>
    <lineage>
        <taxon>Eukaryota</taxon>
        <taxon>Fungi</taxon>
        <taxon>Dikarya</taxon>
        <taxon>Ascomycota</taxon>
        <taxon>Pezizomycotina</taxon>
        <taxon>Sordariomycetes</taxon>
        <taxon>Hypocreomycetidae</taxon>
        <taxon>Hypocreales</taxon>
        <taxon>Hypocreaceae</taxon>
        <taxon>Trichoderma</taxon>
    </lineage>
</organism>
<dbReference type="AlphaFoldDB" id="A0A9P4XB47"/>
<name>A0A9P4XB47_9HYPO</name>
<accession>A0A9P4XB47</accession>
<dbReference type="EMBL" id="QLNT01000016">
    <property type="protein sequence ID" value="KAF3066956.1"/>
    <property type="molecule type" value="Genomic_DNA"/>
</dbReference>
<keyword evidence="2" id="KW-1185">Reference proteome</keyword>